<name>A0A2S5Z7Z3_9GAMM</name>
<proteinExistence type="predicted"/>
<evidence type="ECO:0000256" key="1">
    <source>
        <dbReference type="SAM" id="Phobius"/>
    </source>
</evidence>
<dbReference type="EMBL" id="PSSX01000013">
    <property type="protein sequence ID" value="PPI83493.1"/>
    <property type="molecule type" value="Genomic_DNA"/>
</dbReference>
<feature type="transmembrane region" description="Helical" evidence="1">
    <location>
        <begin position="163"/>
        <end position="187"/>
    </location>
</feature>
<evidence type="ECO:0000313" key="3">
    <source>
        <dbReference type="Proteomes" id="UP000239917"/>
    </source>
</evidence>
<dbReference type="AlphaFoldDB" id="A0A2S5Z7Z3"/>
<evidence type="ECO:0008006" key="4">
    <source>
        <dbReference type="Google" id="ProtNLM"/>
    </source>
</evidence>
<evidence type="ECO:0000313" key="2">
    <source>
        <dbReference type="EMBL" id="PPI83493.1"/>
    </source>
</evidence>
<keyword evidence="3" id="KW-1185">Reference proteome</keyword>
<sequence>MIRPAMSAERRLAGLLKLSILIGIIVGGNLLTRGVIDGLDVDIRPSNEPMLHNLIMTSMAAYILLMALPFVPGVEIGLALMMILGPEIVPLVYGCTLTSLCLAFLVGRFLPEKSLTRFLREVHLVRAATFLETFHGLDTGQRLARLTEKSPQRWVPWLLKHRYITLMLAINLPGNIVLGGGGGLALAAGMSRMFPIHRFILVVAVAISPLPLFLMVVGDRIANWPI</sequence>
<keyword evidence="1" id="KW-0812">Transmembrane</keyword>
<accession>A0A2S5Z7Z3</accession>
<dbReference type="RefSeq" id="WP_104322485.1">
    <property type="nucleotide sequence ID" value="NZ_PSSX01000013.1"/>
</dbReference>
<keyword evidence="1" id="KW-0472">Membrane</keyword>
<dbReference type="OrthoDB" id="6369004at2"/>
<keyword evidence="1" id="KW-1133">Transmembrane helix</keyword>
<feature type="transmembrane region" description="Helical" evidence="1">
    <location>
        <begin position="59"/>
        <end position="84"/>
    </location>
</feature>
<comment type="caution">
    <text evidence="2">The sequence shown here is derived from an EMBL/GenBank/DDBJ whole genome shotgun (WGS) entry which is preliminary data.</text>
</comment>
<dbReference type="Proteomes" id="UP000239917">
    <property type="component" value="Unassembled WGS sequence"/>
</dbReference>
<gene>
    <name evidence="2" type="ORF">KEHDKFFH_14085</name>
</gene>
<feature type="transmembrane region" description="Helical" evidence="1">
    <location>
        <begin position="199"/>
        <end position="218"/>
    </location>
</feature>
<reference evidence="2 3" key="1">
    <citation type="submission" date="2018-01" db="EMBL/GenBank/DDBJ databases">
        <title>Complete genome sequences of the type strains of Marinobacter flavimaris and Marinobacter maroccanus.</title>
        <authorList>
            <person name="Palau M."/>
            <person name="Boujida N."/>
            <person name="Manresa A."/>
            <person name="Minana-Galbis D."/>
        </authorList>
    </citation>
    <scope>NUCLEOTIDE SEQUENCE [LARGE SCALE GENOMIC DNA]</scope>
    <source>
        <strain evidence="2 3">N4</strain>
    </source>
</reference>
<organism evidence="2 3">
    <name type="scientific">Marinobacter maroccanus</name>
    <dbReference type="NCBI Taxonomy" id="2055143"/>
    <lineage>
        <taxon>Bacteria</taxon>
        <taxon>Pseudomonadati</taxon>
        <taxon>Pseudomonadota</taxon>
        <taxon>Gammaproteobacteria</taxon>
        <taxon>Pseudomonadales</taxon>
        <taxon>Marinobacteraceae</taxon>
        <taxon>Marinobacter</taxon>
    </lineage>
</organism>
<feature type="transmembrane region" description="Helical" evidence="1">
    <location>
        <begin position="91"/>
        <end position="110"/>
    </location>
</feature>
<feature type="transmembrane region" description="Helical" evidence="1">
    <location>
        <begin position="12"/>
        <end position="31"/>
    </location>
</feature>
<protein>
    <recommendedName>
        <fullName evidence="4">TVP38/TMEM64 family membrane protein</fullName>
    </recommendedName>
</protein>